<dbReference type="PANTHER" id="PTHR31001">
    <property type="entry name" value="UNCHARACTERIZED TRANSCRIPTIONAL REGULATORY PROTEIN"/>
    <property type="match status" value="1"/>
</dbReference>
<comment type="subcellular location">
    <subcellularLocation>
        <location evidence="1">Nucleus</location>
    </subcellularLocation>
</comment>
<comment type="caution">
    <text evidence="6">The sequence shown here is derived from an EMBL/GenBank/DDBJ whole genome shotgun (WGS) entry which is preliminary data.</text>
</comment>
<keyword evidence="3" id="KW-0539">Nucleus</keyword>
<dbReference type="Pfam" id="PF04082">
    <property type="entry name" value="Fungal_trans"/>
    <property type="match status" value="1"/>
</dbReference>
<dbReference type="GO" id="GO:0003677">
    <property type="term" value="F:DNA binding"/>
    <property type="evidence" value="ECO:0007669"/>
    <property type="project" value="InterPro"/>
</dbReference>
<dbReference type="EMBL" id="JAPEVB010000002">
    <property type="protein sequence ID" value="KAJ4393606.1"/>
    <property type="molecule type" value="Genomic_DNA"/>
</dbReference>
<organism evidence="6 7">
    <name type="scientific">Gnomoniopsis smithogilvyi</name>
    <dbReference type="NCBI Taxonomy" id="1191159"/>
    <lineage>
        <taxon>Eukaryota</taxon>
        <taxon>Fungi</taxon>
        <taxon>Dikarya</taxon>
        <taxon>Ascomycota</taxon>
        <taxon>Pezizomycotina</taxon>
        <taxon>Sordariomycetes</taxon>
        <taxon>Sordariomycetidae</taxon>
        <taxon>Diaporthales</taxon>
        <taxon>Gnomoniaceae</taxon>
        <taxon>Gnomoniopsis</taxon>
    </lineage>
</organism>
<evidence type="ECO:0000256" key="1">
    <source>
        <dbReference type="ARBA" id="ARBA00004123"/>
    </source>
</evidence>
<evidence type="ECO:0000256" key="2">
    <source>
        <dbReference type="ARBA" id="ARBA00022723"/>
    </source>
</evidence>
<evidence type="ECO:0000259" key="5">
    <source>
        <dbReference type="SMART" id="SM00906"/>
    </source>
</evidence>
<evidence type="ECO:0000256" key="3">
    <source>
        <dbReference type="ARBA" id="ARBA00023242"/>
    </source>
</evidence>
<keyword evidence="2" id="KW-0479">Metal-binding</keyword>
<dbReference type="CDD" id="cd12148">
    <property type="entry name" value="fungal_TF_MHR"/>
    <property type="match status" value="1"/>
</dbReference>
<accession>A0A9W8YXA3</accession>
<feature type="region of interest" description="Disordered" evidence="4">
    <location>
        <begin position="51"/>
        <end position="75"/>
    </location>
</feature>
<evidence type="ECO:0000313" key="7">
    <source>
        <dbReference type="Proteomes" id="UP001140453"/>
    </source>
</evidence>
<proteinExistence type="predicted"/>
<dbReference type="PANTHER" id="PTHR31001:SF50">
    <property type="entry name" value="ZN(II)2CYS6 TRANSCRIPTION FACTOR (EUROFUNG)"/>
    <property type="match status" value="1"/>
</dbReference>
<dbReference type="GO" id="GO:0008270">
    <property type="term" value="F:zinc ion binding"/>
    <property type="evidence" value="ECO:0007669"/>
    <property type="project" value="InterPro"/>
</dbReference>
<dbReference type="Proteomes" id="UP001140453">
    <property type="component" value="Unassembled WGS sequence"/>
</dbReference>
<dbReference type="AlphaFoldDB" id="A0A9W8YXA3"/>
<dbReference type="SMART" id="SM00906">
    <property type="entry name" value="Fungal_trans"/>
    <property type="match status" value="1"/>
</dbReference>
<dbReference type="GO" id="GO:0005634">
    <property type="term" value="C:nucleus"/>
    <property type="evidence" value="ECO:0007669"/>
    <property type="project" value="UniProtKB-SubCell"/>
</dbReference>
<evidence type="ECO:0000256" key="4">
    <source>
        <dbReference type="SAM" id="MobiDB-lite"/>
    </source>
</evidence>
<evidence type="ECO:0000313" key="6">
    <source>
        <dbReference type="EMBL" id="KAJ4393606.1"/>
    </source>
</evidence>
<feature type="domain" description="Xylanolytic transcriptional activator regulatory" evidence="5">
    <location>
        <begin position="220"/>
        <end position="294"/>
    </location>
</feature>
<protein>
    <recommendedName>
        <fullName evidence="5">Xylanolytic transcriptional activator regulatory domain-containing protein</fullName>
    </recommendedName>
</protein>
<reference evidence="6" key="1">
    <citation type="submission" date="2022-10" db="EMBL/GenBank/DDBJ databases">
        <title>Tapping the CABI collections for fungal endophytes: first genome assemblies for Collariella, Neodidymelliopsis, Ascochyta clinopodiicola, Didymella pomorum, Didymosphaeria variabile, Neocosmospora piperis and Neocucurbitaria cava.</title>
        <authorList>
            <person name="Hill R."/>
        </authorList>
    </citation>
    <scope>NUCLEOTIDE SEQUENCE</scope>
    <source>
        <strain evidence="6">IMI 355082</strain>
    </source>
</reference>
<dbReference type="GO" id="GO:0006351">
    <property type="term" value="P:DNA-templated transcription"/>
    <property type="evidence" value="ECO:0007669"/>
    <property type="project" value="InterPro"/>
</dbReference>
<keyword evidence="7" id="KW-1185">Reference proteome</keyword>
<gene>
    <name evidence="6" type="ORF">N0V93_002819</name>
</gene>
<dbReference type="OrthoDB" id="3989227at2759"/>
<dbReference type="InterPro" id="IPR007219">
    <property type="entry name" value="XnlR_reg_dom"/>
</dbReference>
<name>A0A9W8YXA3_9PEZI</name>
<dbReference type="InterPro" id="IPR050613">
    <property type="entry name" value="Sec_Metabolite_Reg"/>
</dbReference>
<sequence length="552" mass="62606">MTTSPTASTANSQNEFGRLVLKDANRSRYVSSGFWSRVDLHGLKMDLAGYNSDSSAEDQHQSVPSTQELDRTPPERHGFLFRHNLASSPSDAHEFHPLPSQVPFLLNTYSENVNFFMQVVHMPTITNTIRKSRGSSSSKLAPSDEALLFSIYYAAIISMEDEDVITNFGTTKGELSLKYRLGLEHALAKADFLNHPNLTLVQALDIFLALARRHDSPRFVWMMTGLAIRMAQSLGLHRDGSHFPQLTPYEVEIRRRVWWALCFLDVRSSEDQGMDYTIVSGSFDTKFPLNLDDADFHTETRDTPPERQGLTAILLVAAIEVAEWNHALNAEQEARQWRWIYQTYTHWHAIVILLIEIARRPLSPTVERAWLALGSSWLIPSRGKNWDKKLQIWVPLRNLMTQVRKHRDAEIERLQGSAEAIKQTAAEDENITAPASSCPFMSQEELQEHWRSLLIIHKYSEQMQASATNCMGNSTDMASVTHGSGMSSQRSFSSLPAYGQKSECFRTSVMESQSTEVGQVFEQGDMNVNSETDWQDWLASARNMELNSDMIQ</sequence>